<evidence type="ECO:0000259" key="2">
    <source>
        <dbReference type="Pfam" id="PF04577"/>
    </source>
</evidence>
<feature type="transmembrane region" description="Helical" evidence="1">
    <location>
        <begin position="43"/>
        <end position="62"/>
    </location>
</feature>
<gene>
    <name evidence="3" type="ORF">LGLO00237_LOCUS29392</name>
</gene>
<proteinExistence type="predicted"/>
<name>A0A7S4DXZ9_9EUKA</name>
<dbReference type="InterPro" id="IPR049625">
    <property type="entry name" value="Glyco_transf_61_cat"/>
</dbReference>
<evidence type="ECO:0000313" key="3">
    <source>
        <dbReference type="EMBL" id="CAE0677611.1"/>
    </source>
</evidence>
<accession>A0A7S4DXZ9</accession>
<dbReference type="Pfam" id="PF04577">
    <property type="entry name" value="Glyco_transf_61"/>
    <property type="match status" value="1"/>
</dbReference>
<protein>
    <recommendedName>
        <fullName evidence="2">Glycosyltransferase 61 catalytic domain-containing protein</fullName>
    </recommendedName>
</protein>
<evidence type="ECO:0000256" key="1">
    <source>
        <dbReference type="SAM" id="Phobius"/>
    </source>
</evidence>
<keyword evidence="1" id="KW-0472">Membrane</keyword>
<feature type="domain" description="Glycosyltransferase 61 catalytic" evidence="2">
    <location>
        <begin position="451"/>
        <end position="485"/>
    </location>
</feature>
<keyword evidence="1" id="KW-0812">Transmembrane</keyword>
<organism evidence="3">
    <name type="scientific">Lotharella globosa</name>
    <dbReference type="NCBI Taxonomy" id="91324"/>
    <lineage>
        <taxon>Eukaryota</taxon>
        <taxon>Sar</taxon>
        <taxon>Rhizaria</taxon>
        <taxon>Cercozoa</taxon>
        <taxon>Chlorarachniophyceae</taxon>
        <taxon>Lotharella</taxon>
    </lineage>
</organism>
<dbReference type="EMBL" id="HBIV01041759">
    <property type="protein sequence ID" value="CAE0677611.1"/>
    <property type="molecule type" value="Transcribed_RNA"/>
</dbReference>
<reference evidence="3" key="1">
    <citation type="submission" date="2021-01" db="EMBL/GenBank/DDBJ databases">
        <authorList>
            <person name="Corre E."/>
            <person name="Pelletier E."/>
            <person name="Niang G."/>
            <person name="Scheremetjew M."/>
            <person name="Finn R."/>
            <person name="Kale V."/>
            <person name="Holt S."/>
            <person name="Cochrane G."/>
            <person name="Meng A."/>
            <person name="Brown T."/>
            <person name="Cohen L."/>
        </authorList>
    </citation>
    <scope>NUCLEOTIDE SEQUENCE</scope>
    <source>
        <strain evidence="3">CCCM811</strain>
    </source>
</reference>
<dbReference type="GO" id="GO:0016757">
    <property type="term" value="F:glycosyltransferase activity"/>
    <property type="evidence" value="ECO:0007669"/>
    <property type="project" value="InterPro"/>
</dbReference>
<keyword evidence="1" id="KW-1133">Transmembrane helix</keyword>
<dbReference type="AlphaFoldDB" id="A0A7S4DXZ9"/>
<sequence length="589" mass="64888">MPEMTHRGCKRTNFAAPNVALSVDAVDTPKAKSSQIESPRRKLFLPSAIMTSVLLSGLVLAIQTGTQPTLAFNTDVVSGLPAEVLRALYFSFGGSLLEKTVEMPTKRAKQLILIASNYSSNTRMLADKYPSFDSCLAVQDHKSPKRVATNIMDAPGVGSTEWREWSKTHGTQNAPFYAKWIPERQEEQEFPIFHSGTPCGIHEVSSTSVGEYEQVVEAGSGAGTAIVMQLENEANLGHTLRAGVAVCTHLLARRLREEDPLESLTLVVFWPKKEEENLGSVLKDFKLQMLGAIGKVHYVHPGNPGSKTRPMKFARVFKAPWNGMPENSHDYSLAQGPIQLFFGEASLRLSMSSVIVNRKPLRMYMGFSAAIRKGLGVRTRPADSGAVVVMQRAIYYEGDNMDHKRHQQAKQRLLVDSASGTSEGLLQGLCRLGLPIRVLDFHPDAEAPLNTLKEQVRIIASTAVLAGSHGSGLWNALWMRPGSVAIEVTLRTGHCCHPIPKQYWNSSKPCTSPCHPYTMINIADGIMASGVRWFYYDPLYIDQPTGDSVRDTRRVHVDKDEFTRVIAGAYALATNQFPVSRLRNLAGGM</sequence>